<evidence type="ECO:0000256" key="12">
    <source>
        <dbReference type="ARBA" id="ARBA00023033"/>
    </source>
</evidence>
<dbReference type="Proteomes" id="UP000499080">
    <property type="component" value="Unassembled WGS sequence"/>
</dbReference>
<evidence type="ECO:0000256" key="7">
    <source>
        <dbReference type="ARBA" id="ARBA00022723"/>
    </source>
</evidence>
<keyword evidence="7 14" id="KW-0479">Metal-binding</keyword>
<sequence length="501" mass="57021">MEVSFLSVAIKGLSPLSLGIYLAALLIAIAYLALRDKDLPPGPIGLPYFGYWAFMNNANCHLKLDALKKKYGDITSFTYTGRLFINLGSIKAVREAAITKADYFGERMTGYNLMDLLFQDGVAFTNGEQWKVARKFFLVLLKERGANSIKTSIAGPLYDSIKSTVNDLKAKNGEPVNLIELLTHKCNTTLRLTLFGEVGVSEEQVRKFNEMYAVQVESMTPMATLLSGTFAKYFLFPFIPNYFATLKCKKKMERLLYDIIDEHKKTCDPENPRDIIDEYFLERDRKQSKGDPTAQYFTDRMLMGSLMQFMGDGVLSVASFTSMLMKQLLENPEEQEKLHKEIVEVIGLDRQPTIEDKSRLTYFNAYILEALRTSDFFNFFPSQECTKETTLGGYRIPKGAVMLVNFYSCHRDPEVYEEPEKFNPSRFIPTDGKKRPELPISFGVGKRSCLGEGFVLMQVFLLLTTLIQNFHLTMPEGKKRLSLEEFMSSNLSICAQPRHNN</sequence>
<keyword evidence="11 14" id="KW-0408">Iron</keyword>
<evidence type="ECO:0000256" key="6">
    <source>
        <dbReference type="ARBA" id="ARBA00022617"/>
    </source>
</evidence>
<organism evidence="17 18">
    <name type="scientific">Araneus ventricosus</name>
    <name type="common">Orbweaver spider</name>
    <name type="synonym">Epeira ventricosa</name>
    <dbReference type="NCBI Taxonomy" id="182803"/>
    <lineage>
        <taxon>Eukaryota</taxon>
        <taxon>Metazoa</taxon>
        <taxon>Ecdysozoa</taxon>
        <taxon>Arthropoda</taxon>
        <taxon>Chelicerata</taxon>
        <taxon>Arachnida</taxon>
        <taxon>Araneae</taxon>
        <taxon>Araneomorphae</taxon>
        <taxon>Entelegynae</taxon>
        <taxon>Araneoidea</taxon>
        <taxon>Araneidae</taxon>
        <taxon>Araneus</taxon>
    </lineage>
</organism>
<dbReference type="SUPFAM" id="SSF48264">
    <property type="entry name" value="Cytochrome P450"/>
    <property type="match status" value="1"/>
</dbReference>
<keyword evidence="16" id="KW-1133">Transmembrane helix</keyword>
<dbReference type="FunFam" id="1.10.630.10:FF:000238">
    <property type="entry name" value="Cytochrome P450 2A6"/>
    <property type="match status" value="1"/>
</dbReference>
<evidence type="ECO:0000313" key="17">
    <source>
        <dbReference type="EMBL" id="GBO19932.1"/>
    </source>
</evidence>
<dbReference type="InterPro" id="IPR002401">
    <property type="entry name" value="Cyt_P450_E_grp-I"/>
</dbReference>
<keyword evidence="6 14" id="KW-0349">Heme</keyword>
<dbReference type="Gene3D" id="1.10.630.10">
    <property type="entry name" value="Cytochrome P450"/>
    <property type="match status" value="1"/>
</dbReference>
<dbReference type="GO" id="GO:0008395">
    <property type="term" value="F:steroid hydroxylase activity"/>
    <property type="evidence" value="ECO:0007669"/>
    <property type="project" value="TreeGrafter"/>
</dbReference>
<evidence type="ECO:0000256" key="10">
    <source>
        <dbReference type="ARBA" id="ARBA00023002"/>
    </source>
</evidence>
<dbReference type="GO" id="GO:0006082">
    <property type="term" value="P:organic acid metabolic process"/>
    <property type="evidence" value="ECO:0007669"/>
    <property type="project" value="TreeGrafter"/>
</dbReference>
<dbReference type="PRINTS" id="PR00385">
    <property type="entry name" value="P450"/>
</dbReference>
<evidence type="ECO:0000256" key="1">
    <source>
        <dbReference type="ARBA" id="ARBA00001971"/>
    </source>
</evidence>
<dbReference type="OrthoDB" id="6419827at2759"/>
<evidence type="ECO:0000256" key="4">
    <source>
        <dbReference type="ARBA" id="ARBA00004406"/>
    </source>
</evidence>
<comment type="function">
    <text evidence="2">May be involved in the metabolism of insect hormones and in the breakdown of synthetic insecticides.</text>
</comment>
<evidence type="ECO:0000256" key="3">
    <source>
        <dbReference type="ARBA" id="ARBA00004174"/>
    </source>
</evidence>
<evidence type="ECO:0000256" key="14">
    <source>
        <dbReference type="PIRSR" id="PIRSR602401-1"/>
    </source>
</evidence>
<comment type="subcellular location">
    <subcellularLocation>
        <location evidence="4">Endoplasmic reticulum membrane</location>
        <topology evidence="4">Peripheral membrane protein</topology>
    </subcellularLocation>
    <subcellularLocation>
        <location evidence="3">Microsome membrane</location>
        <topology evidence="3">Peripheral membrane protein</topology>
    </subcellularLocation>
</comment>
<dbReference type="InterPro" id="IPR036396">
    <property type="entry name" value="Cyt_P450_sf"/>
</dbReference>
<dbReference type="PANTHER" id="PTHR24300">
    <property type="entry name" value="CYTOCHROME P450 508A4-RELATED"/>
    <property type="match status" value="1"/>
</dbReference>
<evidence type="ECO:0000313" key="18">
    <source>
        <dbReference type="Proteomes" id="UP000499080"/>
    </source>
</evidence>
<keyword evidence="16" id="KW-0812">Transmembrane</keyword>
<comment type="cofactor">
    <cofactor evidence="1 14">
        <name>heme</name>
        <dbReference type="ChEBI" id="CHEBI:30413"/>
    </cofactor>
</comment>
<evidence type="ECO:0000256" key="13">
    <source>
        <dbReference type="ARBA" id="ARBA00023136"/>
    </source>
</evidence>
<keyword evidence="13 16" id="KW-0472">Membrane</keyword>
<dbReference type="GO" id="GO:0020037">
    <property type="term" value="F:heme binding"/>
    <property type="evidence" value="ECO:0007669"/>
    <property type="project" value="InterPro"/>
</dbReference>
<dbReference type="GO" id="GO:0005506">
    <property type="term" value="F:iron ion binding"/>
    <property type="evidence" value="ECO:0007669"/>
    <property type="project" value="InterPro"/>
</dbReference>
<dbReference type="PANTHER" id="PTHR24300:SF403">
    <property type="entry name" value="CYTOCHROME P450 306A1"/>
    <property type="match status" value="1"/>
</dbReference>
<keyword evidence="8" id="KW-0256">Endoplasmic reticulum</keyword>
<evidence type="ECO:0000256" key="11">
    <source>
        <dbReference type="ARBA" id="ARBA00023004"/>
    </source>
</evidence>
<evidence type="ECO:0000256" key="5">
    <source>
        <dbReference type="ARBA" id="ARBA00010617"/>
    </source>
</evidence>
<gene>
    <name evidence="17" type="primary">Cyp18a1_8</name>
    <name evidence="17" type="ORF">AVEN_70534_1</name>
</gene>
<dbReference type="InterPro" id="IPR050182">
    <property type="entry name" value="Cytochrome_P450_fam2"/>
</dbReference>
<feature type="binding site" description="axial binding residue" evidence="14">
    <location>
        <position position="449"/>
    </location>
    <ligand>
        <name>heme</name>
        <dbReference type="ChEBI" id="CHEBI:30413"/>
    </ligand>
    <ligandPart>
        <name>Fe</name>
        <dbReference type="ChEBI" id="CHEBI:18248"/>
    </ligandPart>
</feature>
<reference evidence="17 18" key="1">
    <citation type="journal article" date="2019" name="Sci. Rep.">
        <title>Orb-weaving spider Araneus ventricosus genome elucidates the spidroin gene catalogue.</title>
        <authorList>
            <person name="Kono N."/>
            <person name="Nakamura H."/>
            <person name="Ohtoshi R."/>
            <person name="Moran D.A.P."/>
            <person name="Shinohara A."/>
            <person name="Yoshida Y."/>
            <person name="Fujiwara M."/>
            <person name="Mori M."/>
            <person name="Tomita M."/>
            <person name="Arakawa K."/>
        </authorList>
    </citation>
    <scope>NUCLEOTIDE SEQUENCE [LARGE SCALE GENOMIC DNA]</scope>
</reference>
<evidence type="ECO:0000256" key="15">
    <source>
        <dbReference type="RuleBase" id="RU000461"/>
    </source>
</evidence>
<evidence type="ECO:0000256" key="8">
    <source>
        <dbReference type="ARBA" id="ARBA00022824"/>
    </source>
</evidence>
<dbReference type="PROSITE" id="PS00086">
    <property type="entry name" value="CYTOCHROME_P450"/>
    <property type="match status" value="1"/>
</dbReference>
<proteinExistence type="inferred from homology"/>
<dbReference type="PRINTS" id="PR00463">
    <property type="entry name" value="EP450I"/>
</dbReference>
<keyword evidence="10 15" id="KW-0560">Oxidoreductase</keyword>
<comment type="similarity">
    <text evidence="5 15">Belongs to the cytochrome P450 family.</text>
</comment>
<comment type="caution">
    <text evidence="17">The sequence shown here is derived from an EMBL/GenBank/DDBJ whole genome shotgun (WGS) entry which is preliminary data.</text>
</comment>
<dbReference type="GO" id="GO:0006805">
    <property type="term" value="P:xenobiotic metabolic process"/>
    <property type="evidence" value="ECO:0007669"/>
    <property type="project" value="TreeGrafter"/>
</dbReference>
<accession>A0A4Y2V5Z5</accession>
<evidence type="ECO:0000256" key="2">
    <source>
        <dbReference type="ARBA" id="ARBA00003690"/>
    </source>
</evidence>
<dbReference type="AlphaFoldDB" id="A0A4Y2V5Z5"/>
<keyword evidence="18" id="KW-1185">Reference proteome</keyword>
<keyword evidence="12 15" id="KW-0503">Monooxygenase</keyword>
<evidence type="ECO:0000256" key="9">
    <source>
        <dbReference type="ARBA" id="ARBA00022848"/>
    </source>
</evidence>
<feature type="transmembrane region" description="Helical" evidence="16">
    <location>
        <begin position="12"/>
        <end position="34"/>
    </location>
</feature>
<dbReference type="GO" id="GO:0016712">
    <property type="term" value="F:oxidoreductase activity, acting on paired donors, with incorporation or reduction of molecular oxygen, reduced flavin or flavoprotein as one donor, and incorporation of one atom of oxygen"/>
    <property type="evidence" value="ECO:0007669"/>
    <property type="project" value="TreeGrafter"/>
</dbReference>
<dbReference type="InterPro" id="IPR001128">
    <property type="entry name" value="Cyt_P450"/>
</dbReference>
<dbReference type="GO" id="GO:0005789">
    <property type="term" value="C:endoplasmic reticulum membrane"/>
    <property type="evidence" value="ECO:0007669"/>
    <property type="project" value="UniProtKB-SubCell"/>
</dbReference>
<protein>
    <submittedName>
        <fullName evidence="17">Cytochrome P450 18a1</fullName>
    </submittedName>
</protein>
<keyword evidence="9" id="KW-0492">Microsome</keyword>
<name>A0A4Y2V5Z5_ARAVE</name>
<evidence type="ECO:0000256" key="16">
    <source>
        <dbReference type="SAM" id="Phobius"/>
    </source>
</evidence>
<dbReference type="EMBL" id="BGPR01043344">
    <property type="protein sequence ID" value="GBO19932.1"/>
    <property type="molecule type" value="Genomic_DNA"/>
</dbReference>
<dbReference type="InterPro" id="IPR017972">
    <property type="entry name" value="Cyt_P450_CS"/>
</dbReference>
<dbReference type="Pfam" id="PF00067">
    <property type="entry name" value="p450"/>
    <property type="match status" value="1"/>
</dbReference>